<dbReference type="AlphaFoldDB" id="A0AAY4BG18"/>
<comment type="catalytic activity">
    <reaction evidence="12">
        <text>(E)-hexadec-2-enoate + ATP + CoA = (2E)-hexadecenoyl-CoA + AMP + diphosphate</text>
        <dbReference type="Rhea" id="RHEA:36139"/>
        <dbReference type="ChEBI" id="CHEBI:30616"/>
        <dbReference type="ChEBI" id="CHEBI:33019"/>
        <dbReference type="ChEBI" id="CHEBI:57287"/>
        <dbReference type="ChEBI" id="CHEBI:61526"/>
        <dbReference type="ChEBI" id="CHEBI:72745"/>
        <dbReference type="ChEBI" id="CHEBI:456215"/>
    </reaction>
    <physiologicalReaction direction="left-to-right" evidence="12">
        <dbReference type="Rhea" id="RHEA:36140"/>
    </physiologicalReaction>
</comment>
<keyword evidence="6 14" id="KW-0443">Lipid metabolism</keyword>
<dbReference type="Pfam" id="PF00501">
    <property type="entry name" value="AMP-binding"/>
    <property type="match status" value="1"/>
</dbReference>
<keyword evidence="3 14" id="KW-0547">Nucleotide-binding</keyword>
<evidence type="ECO:0000256" key="4">
    <source>
        <dbReference type="ARBA" id="ARBA00022832"/>
    </source>
</evidence>
<evidence type="ECO:0000256" key="2">
    <source>
        <dbReference type="ARBA" id="ARBA00022598"/>
    </source>
</evidence>
<keyword evidence="4 14" id="KW-0276">Fatty acid metabolism</keyword>
<reference evidence="17 18" key="1">
    <citation type="submission" date="2020-06" db="EMBL/GenBank/DDBJ databases">
        <authorList>
            <consortium name="Wellcome Sanger Institute Data Sharing"/>
        </authorList>
    </citation>
    <scope>NUCLEOTIDE SEQUENCE [LARGE SCALE GENOMIC DNA]</scope>
</reference>
<protein>
    <recommendedName>
        <fullName evidence="14">Long-chain-fatty-acid--CoA ligase</fullName>
        <ecNumber evidence="14">6.2.1.3</ecNumber>
    </recommendedName>
</protein>
<keyword evidence="15" id="KW-0472">Membrane</keyword>
<reference evidence="17" key="2">
    <citation type="submission" date="2025-08" db="UniProtKB">
        <authorList>
            <consortium name="Ensembl"/>
        </authorList>
    </citation>
    <scope>IDENTIFICATION</scope>
</reference>
<dbReference type="Proteomes" id="UP000694580">
    <property type="component" value="Chromosome 4"/>
</dbReference>
<accession>A0AAY4BG18</accession>
<dbReference type="InterPro" id="IPR045311">
    <property type="entry name" value="LC-FACS_euk"/>
</dbReference>
<comment type="catalytic activity">
    <reaction evidence="13">
        <text>hexadecanoate + ATP + CoA = hexadecanoyl-CoA + AMP + diphosphate</text>
        <dbReference type="Rhea" id="RHEA:30751"/>
        <dbReference type="ChEBI" id="CHEBI:7896"/>
        <dbReference type="ChEBI" id="CHEBI:30616"/>
        <dbReference type="ChEBI" id="CHEBI:33019"/>
        <dbReference type="ChEBI" id="CHEBI:57287"/>
        <dbReference type="ChEBI" id="CHEBI:57379"/>
        <dbReference type="ChEBI" id="CHEBI:456215"/>
    </reaction>
    <physiologicalReaction direction="left-to-right" evidence="13">
        <dbReference type="Rhea" id="RHEA:30752"/>
    </physiologicalReaction>
</comment>
<evidence type="ECO:0000259" key="16">
    <source>
        <dbReference type="Pfam" id="PF00501"/>
    </source>
</evidence>
<feature type="transmembrane region" description="Helical" evidence="15">
    <location>
        <begin position="21"/>
        <end position="45"/>
    </location>
</feature>
<evidence type="ECO:0000256" key="14">
    <source>
        <dbReference type="RuleBase" id="RU369030"/>
    </source>
</evidence>
<feature type="domain" description="AMP-dependent synthetase/ligase" evidence="16">
    <location>
        <begin position="116"/>
        <end position="476"/>
    </location>
</feature>
<name>A0AAY4BG18_9TELE</name>
<evidence type="ECO:0000256" key="13">
    <source>
        <dbReference type="ARBA" id="ARBA00049139"/>
    </source>
</evidence>
<dbReference type="GO" id="GO:0047676">
    <property type="term" value="F:arachidonate-CoA ligase activity"/>
    <property type="evidence" value="ECO:0007669"/>
    <property type="project" value="UniProtKB-EC"/>
</dbReference>
<keyword evidence="18" id="KW-1185">Reference proteome</keyword>
<keyword evidence="15" id="KW-0812">Transmembrane</keyword>
<comment type="function">
    <text evidence="14">Catalyzes the conversion of long-chain fatty acids to their active form acyl-CoAs for both synthesis of cellular lipids, and degradation via beta-oxidation.</text>
</comment>
<keyword evidence="15" id="KW-1133">Transmembrane helix</keyword>
<dbReference type="InterPro" id="IPR020845">
    <property type="entry name" value="AMP-binding_CS"/>
</dbReference>
<evidence type="ECO:0000256" key="5">
    <source>
        <dbReference type="ARBA" id="ARBA00022840"/>
    </source>
</evidence>
<comment type="catalytic activity">
    <reaction evidence="7">
        <text>5-hydroxy-(6E,8Z,11Z,14Z)-eicosatetraenoate + ATP + CoA = 5-hydroxy-(6E,8Z,11Z,14Z)-eicosatetraenoyl-CoA + AMP + diphosphate</text>
        <dbReference type="Rhea" id="RHEA:52108"/>
        <dbReference type="ChEBI" id="CHEBI:30616"/>
        <dbReference type="ChEBI" id="CHEBI:33019"/>
        <dbReference type="ChEBI" id="CHEBI:57287"/>
        <dbReference type="ChEBI" id="CHEBI:65341"/>
        <dbReference type="ChEBI" id="CHEBI:136407"/>
        <dbReference type="ChEBI" id="CHEBI:456215"/>
    </reaction>
    <physiologicalReaction direction="left-to-right" evidence="7">
        <dbReference type="Rhea" id="RHEA:52109"/>
    </physiologicalReaction>
</comment>
<evidence type="ECO:0000256" key="11">
    <source>
        <dbReference type="ARBA" id="ARBA00024548"/>
    </source>
</evidence>
<dbReference type="GO" id="GO:0005524">
    <property type="term" value="F:ATP binding"/>
    <property type="evidence" value="ECO:0007669"/>
    <property type="project" value="UniProtKB-KW"/>
</dbReference>
<comment type="catalytic activity">
    <reaction evidence="11">
        <text>(5Z,8Z,11Z,14Z)-eicosatetraenoate + ATP + CoA = (5Z,8Z,11Z,14Z)-eicosatetraenoyl-CoA + AMP + diphosphate</text>
        <dbReference type="Rhea" id="RHEA:19713"/>
        <dbReference type="ChEBI" id="CHEBI:30616"/>
        <dbReference type="ChEBI" id="CHEBI:32395"/>
        <dbReference type="ChEBI" id="CHEBI:33019"/>
        <dbReference type="ChEBI" id="CHEBI:57287"/>
        <dbReference type="ChEBI" id="CHEBI:57368"/>
        <dbReference type="ChEBI" id="CHEBI:456215"/>
        <dbReference type="EC" id="6.2.1.15"/>
    </reaction>
    <physiologicalReaction direction="left-to-right" evidence="11">
        <dbReference type="Rhea" id="RHEA:19714"/>
    </physiologicalReaction>
</comment>
<evidence type="ECO:0000256" key="8">
    <source>
        <dbReference type="ARBA" id="ARBA00024484"/>
    </source>
</evidence>
<evidence type="ECO:0000256" key="9">
    <source>
        <dbReference type="ARBA" id="ARBA00024495"/>
    </source>
</evidence>
<dbReference type="SUPFAM" id="SSF56801">
    <property type="entry name" value="Acetyl-CoA synthetase-like"/>
    <property type="match status" value="1"/>
</dbReference>
<dbReference type="Ensembl" id="ENSDCDT00010020014.1">
    <property type="protein sequence ID" value="ENSDCDP00010018921.1"/>
    <property type="gene ID" value="ENSDCDG00010004970.1"/>
</dbReference>
<dbReference type="Gene3D" id="3.40.50.12780">
    <property type="entry name" value="N-terminal domain of ligase-like"/>
    <property type="match status" value="1"/>
</dbReference>
<dbReference type="GeneTree" id="ENSGT00940000154508"/>
<comment type="catalytic activity">
    <reaction evidence="10">
        <text>15-hydroxy-(5Z,8Z,11Z,13E)-eicosatetraenoate + ATP + CoA = 15-hydroxy-(5Z,8Z,11Z,13E)-eicosatetraenoyl-CoA + AMP + diphosphate</text>
        <dbReference type="Rhea" id="RHEA:52116"/>
        <dbReference type="ChEBI" id="CHEBI:30616"/>
        <dbReference type="ChEBI" id="CHEBI:33019"/>
        <dbReference type="ChEBI" id="CHEBI:57287"/>
        <dbReference type="ChEBI" id="CHEBI:78832"/>
        <dbReference type="ChEBI" id="CHEBI:136409"/>
        <dbReference type="ChEBI" id="CHEBI:456215"/>
    </reaction>
    <physiologicalReaction direction="left-to-right" evidence="10">
        <dbReference type="Rhea" id="RHEA:52117"/>
    </physiologicalReaction>
</comment>
<dbReference type="InterPro" id="IPR000873">
    <property type="entry name" value="AMP-dep_synth/lig_dom"/>
</dbReference>
<evidence type="ECO:0000256" key="3">
    <source>
        <dbReference type="ARBA" id="ARBA00022741"/>
    </source>
</evidence>
<evidence type="ECO:0000313" key="18">
    <source>
        <dbReference type="Proteomes" id="UP000694580"/>
    </source>
</evidence>
<dbReference type="PROSITE" id="PS00455">
    <property type="entry name" value="AMP_BINDING"/>
    <property type="match status" value="1"/>
</dbReference>
<comment type="catalytic activity">
    <reaction evidence="8">
        <text>a long-chain fatty acid + ATP + CoA = a long-chain fatty acyl-CoA + AMP + diphosphate</text>
        <dbReference type="Rhea" id="RHEA:15421"/>
        <dbReference type="ChEBI" id="CHEBI:30616"/>
        <dbReference type="ChEBI" id="CHEBI:33019"/>
        <dbReference type="ChEBI" id="CHEBI:57287"/>
        <dbReference type="ChEBI" id="CHEBI:57560"/>
        <dbReference type="ChEBI" id="CHEBI:83139"/>
        <dbReference type="ChEBI" id="CHEBI:456215"/>
        <dbReference type="EC" id="6.2.1.3"/>
    </reaction>
    <physiologicalReaction direction="left-to-right" evidence="8">
        <dbReference type="Rhea" id="RHEA:15422"/>
    </physiologicalReaction>
</comment>
<dbReference type="CDD" id="cd05927">
    <property type="entry name" value="LC-FACS_euk"/>
    <property type="match status" value="1"/>
</dbReference>
<keyword evidence="5 14" id="KW-0067">ATP-binding</keyword>
<evidence type="ECO:0000256" key="12">
    <source>
        <dbReference type="ARBA" id="ARBA00024565"/>
    </source>
</evidence>
<proteinExistence type="inferred from homology"/>
<dbReference type="EC" id="6.2.1.3" evidence="14"/>
<comment type="catalytic activity">
    <reaction evidence="9">
        <text>12-hydroxy-(5Z,8Z,10E,14Z)-eicosatetraenoate + ATP + CoA = 12-hydroxy-(5Z,8Z,10E,14Z)-eicosatetraenoyl-CoA + AMP + diphosphate</text>
        <dbReference type="Rhea" id="RHEA:52112"/>
        <dbReference type="ChEBI" id="CHEBI:30616"/>
        <dbReference type="ChEBI" id="CHEBI:33019"/>
        <dbReference type="ChEBI" id="CHEBI:57287"/>
        <dbReference type="ChEBI" id="CHEBI:90718"/>
        <dbReference type="ChEBI" id="CHEBI:136408"/>
        <dbReference type="ChEBI" id="CHEBI:456215"/>
    </reaction>
    <physiologicalReaction direction="left-to-right" evidence="9">
        <dbReference type="Rhea" id="RHEA:52113"/>
    </physiologicalReaction>
</comment>
<evidence type="ECO:0000256" key="7">
    <source>
        <dbReference type="ARBA" id="ARBA00024469"/>
    </source>
</evidence>
<evidence type="ECO:0000256" key="1">
    <source>
        <dbReference type="ARBA" id="ARBA00006432"/>
    </source>
</evidence>
<reference evidence="17" key="3">
    <citation type="submission" date="2025-09" db="UniProtKB">
        <authorList>
            <consortium name="Ensembl"/>
        </authorList>
    </citation>
    <scope>IDENTIFICATION</scope>
</reference>
<evidence type="ECO:0000256" key="10">
    <source>
        <dbReference type="ARBA" id="ARBA00024532"/>
    </source>
</evidence>
<dbReference type="InterPro" id="IPR042099">
    <property type="entry name" value="ANL_N_sf"/>
</dbReference>
<comment type="similarity">
    <text evidence="1 14">Belongs to the ATP-dependent AMP-binding enzyme family.</text>
</comment>
<dbReference type="PANTHER" id="PTHR43272:SF28">
    <property type="entry name" value="LONG-CHAIN-FATTY-ACID--COA LIGASE 1"/>
    <property type="match status" value="1"/>
</dbReference>
<dbReference type="GO" id="GO:0016020">
    <property type="term" value="C:membrane"/>
    <property type="evidence" value="ECO:0007669"/>
    <property type="project" value="TreeGrafter"/>
</dbReference>
<gene>
    <name evidence="17" type="primary">acsl1a</name>
</gene>
<dbReference type="GO" id="GO:0005783">
    <property type="term" value="C:endoplasmic reticulum"/>
    <property type="evidence" value="ECO:0007669"/>
    <property type="project" value="TreeGrafter"/>
</dbReference>
<dbReference type="PANTHER" id="PTHR43272">
    <property type="entry name" value="LONG-CHAIN-FATTY-ACID--COA LIGASE"/>
    <property type="match status" value="1"/>
</dbReference>
<evidence type="ECO:0000256" key="15">
    <source>
        <dbReference type="SAM" id="Phobius"/>
    </source>
</evidence>
<sequence length="629" mass="70247">MQAQDLLRQFRIPDIVDVRQYVRSLPTNTLMGMGAFAAVTTYWYATRPKALKPLCDLSMQSVEVPGAEYARCSVLQDGAKHMTHYYSDARTMYEVFLRGVRVSNDGPCLGSRKPNKPYEWLSYKEVADKAENLGSGLLQKGHSHNGDKYIGIFSQNRPEWTIAELSCYTYSLVAVPIYDTLGTEAMDYIINMVEPAYDSVTVKPGVRTFETHCHCYSPQPPKPDDLAIVCFTSGTTGNPKGAMLTHGNVVANCAAFIKMTESVLLPRTKDVLISFLPLAHMFERVVEGVVLVHGARIGYFQGDIRLLMDDLKTLRPTIFPVVPRLLNRMFDKIFGQANTPLKRWLLDFATRRKESEMKSGVVRKDSMWDKLIFSKVQASLGGRVRLMITGAAPVSPTVLTFLRAALGCQFYEGYGQTECTAGCTMSMPGDWTAGHVGPPLPCNHVKLVDVPDMNYFAANGEGEVCVKGANVFKGYLKDPEKTGDAIDGDGWLHTGDVGKWLPNGTLKIIDRKKHIFKLAQGEYIAPEKIENIYIRSDPVAQIFVHGDSLQACLVGIAVFHLKKAILEDILRFGKEGGLKSFEQVRDIVLHPEMFSVQNGLLTPTLKAKRTELRNHFRDQIDQLYARIKM</sequence>
<keyword evidence="2 14" id="KW-0436">Ligase</keyword>
<evidence type="ECO:0000256" key="6">
    <source>
        <dbReference type="ARBA" id="ARBA00023098"/>
    </source>
</evidence>
<evidence type="ECO:0000313" key="17">
    <source>
        <dbReference type="Ensembl" id="ENSDCDP00010018921.1"/>
    </source>
</evidence>
<organism evidence="17 18">
    <name type="scientific">Denticeps clupeoides</name>
    <name type="common">denticle herring</name>
    <dbReference type="NCBI Taxonomy" id="299321"/>
    <lineage>
        <taxon>Eukaryota</taxon>
        <taxon>Metazoa</taxon>
        <taxon>Chordata</taxon>
        <taxon>Craniata</taxon>
        <taxon>Vertebrata</taxon>
        <taxon>Euteleostomi</taxon>
        <taxon>Actinopterygii</taxon>
        <taxon>Neopterygii</taxon>
        <taxon>Teleostei</taxon>
        <taxon>Clupei</taxon>
        <taxon>Clupeiformes</taxon>
        <taxon>Denticipitoidei</taxon>
        <taxon>Denticipitidae</taxon>
        <taxon>Denticeps</taxon>
    </lineage>
</organism>